<dbReference type="EMBL" id="CCKQ01001571">
    <property type="protein sequence ID" value="CDW72686.1"/>
    <property type="molecule type" value="Genomic_DNA"/>
</dbReference>
<dbReference type="SUPFAM" id="SSF53335">
    <property type="entry name" value="S-adenosyl-L-methionine-dependent methyltransferases"/>
    <property type="match status" value="1"/>
</dbReference>
<organism evidence="5 6">
    <name type="scientific">Stylonychia lemnae</name>
    <name type="common">Ciliate</name>
    <dbReference type="NCBI Taxonomy" id="5949"/>
    <lineage>
        <taxon>Eukaryota</taxon>
        <taxon>Sar</taxon>
        <taxon>Alveolata</taxon>
        <taxon>Ciliophora</taxon>
        <taxon>Intramacronucleata</taxon>
        <taxon>Spirotrichea</taxon>
        <taxon>Stichotrichia</taxon>
        <taxon>Sporadotrichida</taxon>
        <taxon>Oxytrichidae</taxon>
        <taxon>Stylonychinae</taxon>
        <taxon>Stylonychia</taxon>
    </lineage>
</organism>
<dbReference type="Gene3D" id="3.40.50.150">
    <property type="entry name" value="Vaccinia Virus protein VP39"/>
    <property type="match status" value="1"/>
</dbReference>
<evidence type="ECO:0000256" key="4">
    <source>
        <dbReference type="SAM" id="MobiDB-lite"/>
    </source>
</evidence>
<proteinExistence type="inferred from homology"/>
<gene>
    <name evidence="5" type="primary">Contig7373.g7882</name>
    <name evidence="5" type="ORF">STYLEM_1650</name>
</gene>
<evidence type="ECO:0000256" key="2">
    <source>
        <dbReference type="ARBA" id="ARBA00022603"/>
    </source>
</evidence>
<sequence length="208" mass="24455">MPNYGDPQYWDQRYKEQEGTIFDWLEDYEAIEPLLDDIFQKRQDYSETDLTWRENLRILNLGCGNSILPEEMYDKGYKNIYNIDISHVVIEQMAKRNAINRPETLCVDGSYMSISYGTPENRVLHYKRPHLKFTVSTFEIAPEGKKSQDAVHYVYVCKKQEGAEEQCAINWAQVQQQIKKEECDDLLEDSDQDEEESKKDISDSSKLE</sequence>
<keyword evidence="6" id="KW-1185">Reference proteome</keyword>
<dbReference type="InterPro" id="IPR051419">
    <property type="entry name" value="Lys/N-term_MeTrsfase_sf"/>
</dbReference>
<dbReference type="OrthoDB" id="411785at2759"/>
<keyword evidence="3" id="KW-0808">Transferase</keyword>
<feature type="region of interest" description="Disordered" evidence="4">
    <location>
        <begin position="184"/>
        <end position="208"/>
    </location>
</feature>
<dbReference type="AlphaFoldDB" id="A0A077ZW56"/>
<dbReference type="Proteomes" id="UP000039865">
    <property type="component" value="Unassembled WGS sequence"/>
</dbReference>
<feature type="compositionally biased region" description="Basic and acidic residues" evidence="4">
    <location>
        <begin position="196"/>
        <end position="208"/>
    </location>
</feature>
<dbReference type="InParanoid" id="A0A077ZW56"/>
<dbReference type="GO" id="GO:0032259">
    <property type="term" value="P:methylation"/>
    <property type="evidence" value="ECO:0007669"/>
    <property type="project" value="UniProtKB-KW"/>
</dbReference>
<dbReference type="InterPro" id="IPR029063">
    <property type="entry name" value="SAM-dependent_MTases_sf"/>
</dbReference>
<dbReference type="CDD" id="cd02440">
    <property type="entry name" value="AdoMet_MTases"/>
    <property type="match status" value="1"/>
</dbReference>
<accession>A0A077ZW56</accession>
<reference evidence="5 6" key="1">
    <citation type="submission" date="2014-06" db="EMBL/GenBank/DDBJ databases">
        <authorList>
            <person name="Swart Estienne"/>
        </authorList>
    </citation>
    <scope>NUCLEOTIDE SEQUENCE [LARGE SCALE GENOMIC DNA]</scope>
    <source>
        <strain evidence="5 6">130c</strain>
    </source>
</reference>
<evidence type="ECO:0000256" key="1">
    <source>
        <dbReference type="ARBA" id="ARBA00008361"/>
    </source>
</evidence>
<name>A0A077ZW56_STYLE</name>
<keyword evidence="2" id="KW-0489">Methyltransferase</keyword>
<evidence type="ECO:0008006" key="7">
    <source>
        <dbReference type="Google" id="ProtNLM"/>
    </source>
</evidence>
<dbReference type="GO" id="GO:0008168">
    <property type="term" value="F:methyltransferase activity"/>
    <property type="evidence" value="ECO:0007669"/>
    <property type="project" value="UniProtKB-KW"/>
</dbReference>
<protein>
    <recommendedName>
        <fullName evidence="7">Methyltransferase domain-containing protein</fullName>
    </recommendedName>
</protein>
<evidence type="ECO:0000256" key="3">
    <source>
        <dbReference type="ARBA" id="ARBA00022679"/>
    </source>
</evidence>
<evidence type="ECO:0000313" key="6">
    <source>
        <dbReference type="Proteomes" id="UP000039865"/>
    </source>
</evidence>
<comment type="similarity">
    <text evidence="1">Belongs to the methyltransferase superfamily.</text>
</comment>
<evidence type="ECO:0000313" key="5">
    <source>
        <dbReference type="EMBL" id="CDW72686.1"/>
    </source>
</evidence>
<dbReference type="PANTHER" id="PTHR12176">
    <property type="entry name" value="SAM-DEPENDENT METHYLTRANSFERASE SUPERFAMILY PROTEIN"/>
    <property type="match status" value="1"/>
</dbReference>
<feature type="compositionally biased region" description="Acidic residues" evidence="4">
    <location>
        <begin position="184"/>
        <end position="195"/>
    </location>
</feature>